<dbReference type="Pfam" id="PF06439">
    <property type="entry name" value="3keto-disac_hyd"/>
    <property type="match status" value="1"/>
</dbReference>
<name>A0ABR9WME8_9BACT</name>
<dbReference type="EMBL" id="JACYGY010000003">
    <property type="protein sequence ID" value="MBE9466607.1"/>
    <property type="molecule type" value="Genomic_DNA"/>
</dbReference>
<proteinExistence type="predicted"/>
<dbReference type="Gene3D" id="2.60.120.560">
    <property type="entry name" value="Exo-inulinase, domain 1"/>
    <property type="match status" value="1"/>
</dbReference>
<accession>A0ABR9WME8</accession>
<evidence type="ECO:0000313" key="3">
    <source>
        <dbReference type="EMBL" id="MBE9466607.1"/>
    </source>
</evidence>
<evidence type="ECO:0000256" key="1">
    <source>
        <dbReference type="SAM" id="SignalP"/>
    </source>
</evidence>
<feature type="signal peptide" evidence="1">
    <location>
        <begin position="1"/>
        <end position="25"/>
    </location>
</feature>
<reference evidence="4" key="1">
    <citation type="submission" date="2023-07" db="EMBL/GenBank/DDBJ databases">
        <title>Dyadobacter sp. nov 'subterranea' isolated from contaminted grondwater.</title>
        <authorList>
            <person name="Szabo I."/>
            <person name="Al-Omari J."/>
            <person name="Szerdahelyi S.G."/>
            <person name="Rado J."/>
        </authorList>
    </citation>
    <scope>NUCLEOTIDE SEQUENCE [LARGE SCALE GENOMIC DNA]</scope>
    <source>
        <strain evidence="4">UP-52</strain>
    </source>
</reference>
<keyword evidence="1" id="KW-0732">Signal</keyword>
<evidence type="ECO:0000259" key="2">
    <source>
        <dbReference type="Pfam" id="PF06439"/>
    </source>
</evidence>
<comment type="caution">
    <text evidence="3">The sequence shown here is derived from an EMBL/GenBank/DDBJ whole genome shotgun (WGS) entry which is preliminary data.</text>
</comment>
<feature type="domain" description="3-keto-alpha-glucoside-1,2-lyase/3-keto-2-hydroxy-glucal hydratase" evidence="2">
    <location>
        <begin position="28"/>
        <end position="210"/>
    </location>
</feature>
<dbReference type="Proteomes" id="UP000634134">
    <property type="component" value="Unassembled WGS sequence"/>
</dbReference>
<dbReference type="InterPro" id="IPR010496">
    <property type="entry name" value="AL/BT2_dom"/>
</dbReference>
<organism evidence="3 4">
    <name type="scientific">Dyadobacter subterraneus</name>
    <dbReference type="NCBI Taxonomy" id="2773304"/>
    <lineage>
        <taxon>Bacteria</taxon>
        <taxon>Pseudomonadati</taxon>
        <taxon>Bacteroidota</taxon>
        <taxon>Cytophagia</taxon>
        <taxon>Cytophagales</taxon>
        <taxon>Spirosomataceae</taxon>
        <taxon>Dyadobacter</taxon>
    </lineage>
</organism>
<keyword evidence="4" id="KW-1185">Reference proteome</keyword>
<gene>
    <name evidence="3" type="ORF">IEE83_32480</name>
</gene>
<protein>
    <submittedName>
        <fullName evidence="3">DUF1080 domain-containing protein</fullName>
    </submittedName>
</protein>
<sequence length="214" mass="24242">MKKTMNLFSALLALVVLISAVSAPKQDGWISIFDGKSLKGWKVGNNASSFSIEDGAIKVNGPVGHLFYEGPIKNHMFKNFEFKAQVMTKPGSNSGIYIHTTYQETGWPSKGYEVQVNNSHTDWKRTGSLYNIRDVKETYAKDNEWYTEYIKVEGKHITIKINDKTVVDYEENDTDKRSEGEKDRILSSGTFALQAHDPKSTVYFKDIMVKPLTE</sequence>
<dbReference type="RefSeq" id="WP_194124892.1">
    <property type="nucleotide sequence ID" value="NZ_JACYGY010000003.1"/>
</dbReference>
<feature type="chain" id="PRO_5045715739" evidence="1">
    <location>
        <begin position="26"/>
        <end position="214"/>
    </location>
</feature>
<evidence type="ECO:0000313" key="4">
    <source>
        <dbReference type="Proteomes" id="UP000634134"/>
    </source>
</evidence>